<protein>
    <submittedName>
        <fullName evidence="2">Rv3235 family protein</fullName>
    </submittedName>
</protein>
<organism evidence="2 3">
    <name type="scientific">Streptomyces litchfieldiae</name>
    <dbReference type="NCBI Taxonomy" id="3075543"/>
    <lineage>
        <taxon>Bacteria</taxon>
        <taxon>Bacillati</taxon>
        <taxon>Actinomycetota</taxon>
        <taxon>Actinomycetes</taxon>
        <taxon>Kitasatosporales</taxon>
        <taxon>Streptomycetaceae</taxon>
        <taxon>Streptomyces</taxon>
    </lineage>
</organism>
<gene>
    <name evidence="2" type="ORF">RM590_10460</name>
</gene>
<sequence>MKTGKRGPSSRTNARRTDSRRPARRITARRRGPQDWFAEQLLLVLSGQRPVHVMLGHAHQRAYEQLSRLAPRAPLRPPPGGRAPVLVGVGVCRPSSEAIEAFARIGAGDRTRAFAFRLDRRPGDGRWQCSAVELDTVP</sequence>
<comment type="caution">
    <text evidence="2">The sequence shown here is derived from an EMBL/GenBank/DDBJ whole genome shotgun (WGS) entry which is preliminary data.</text>
</comment>
<dbReference type="Proteomes" id="UP001183246">
    <property type="component" value="Unassembled WGS sequence"/>
</dbReference>
<name>A0ABU2MNK5_9ACTN</name>
<keyword evidence="3" id="KW-1185">Reference proteome</keyword>
<dbReference type="InterPro" id="IPR045596">
    <property type="entry name" value="DUF6459"/>
</dbReference>
<feature type="region of interest" description="Disordered" evidence="1">
    <location>
        <begin position="1"/>
        <end position="31"/>
    </location>
</feature>
<evidence type="ECO:0000313" key="2">
    <source>
        <dbReference type="EMBL" id="MDT0343036.1"/>
    </source>
</evidence>
<evidence type="ECO:0000313" key="3">
    <source>
        <dbReference type="Proteomes" id="UP001183246"/>
    </source>
</evidence>
<proteinExistence type="predicted"/>
<evidence type="ECO:0000256" key="1">
    <source>
        <dbReference type="SAM" id="MobiDB-lite"/>
    </source>
</evidence>
<reference evidence="3" key="1">
    <citation type="submission" date="2023-07" db="EMBL/GenBank/DDBJ databases">
        <title>30 novel species of actinomycetes from the DSMZ collection.</title>
        <authorList>
            <person name="Nouioui I."/>
        </authorList>
    </citation>
    <scope>NUCLEOTIDE SEQUENCE [LARGE SCALE GENOMIC DNA]</scope>
    <source>
        <strain evidence="3">DSM 44938</strain>
    </source>
</reference>
<dbReference type="EMBL" id="JAVREL010000004">
    <property type="protein sequence ID" value="MDT0343036.1"/>
    <property type="molecule type" value="Genomic_DNA"/>
</dbReference>
<dbReference type="RefSeq" id="WP_311704158.1">
    <property type="nucleotide sequence ID" value="NZ_JAVREL010000004.1"/>
</dbReference>
<accession>A0ABU2MNK5</accession>
<dbReference type="Pfam" id="PF20060">
    <property type="entry name" value="DUF6459"/>
    <property type="match status" value="1"/>
</dbReference>
<feature type="compositionally biased region" description="Basic residues" evidence="1">
    <location>
        <begin position="22"/>
        <end position="31"/>
    </location>
</feature>